<sequence>MVCTAFRAAADTLNQTNFDGLKNMTTKIDQLYITIASTLRPLQANKLASGDIEIIQDLKRLCVVFEQVEKLLTLAASIHRKFLHALRLLQTVFNDFYNLYVPNMGKVSLSCDEVMKKQEVGVNERDVVTGMFVQPSANQSWRKVLSMGNPLNGHEPILREIMFSLRDRVDDSYHAPHGSTWSHDQEIETHRMYICGTSNDLRVALSVTSCD</sequence>
<comment type="caution">
    <text evidence="1">The sequence shown here is derived from an EMBL/GenBank/DDBJ whole genome shotgun (WGS) entry which is preliminary data.</text>
</comment>
<gene>
    <name evidence="1" type="ORF">L2E82_48924</name>
</gene>
<dbReference type="Proteomes" id="UP001055811">
    <property type="component" value="Linkage Group LG09"/>
</dbReference>
<keyword evidence="2" id="KW-1185">Reference proteome</keyword>
<reference evidence="2" key="1">
    <citation type="journal article" date="2022" name="Mol. Ecol. Resour.">
        <title>The genomes of chicory, endive, great burdock and yacon provide insights into Asteraceae palaeo-polyploidization history and plant inulin production.</title>
        <authorList>
            <person name="Fan W."/>
            <person name="Wang S."/>
            <person name="Wang H."/>
            <person name="Wang A."/>
            <person name="Jiang F."/>
            <person name="Liu H."/>
            <person name="Zhao H."/>
            <person name="Xu D."/>
            <person name="Zhang Y."/>
        </authorList>
    </citation>
    <scope>NUCLEOTIDE SEQUENCE [LARGE SCALE GENOMIC DNA]</scope>
    <source>
        <strain evidence="2">cv. Punajuju</strain>
    </source>
</reference>
<organism evidence="1 2">
    <name type="scientific">Cichorium intybus</name>
    <name type="common">Chicory</name>
    <dbReference type="NCBI Taxonomy" id="13427"/>
    <lineage>
        <taxon>Eukaryota</taxon>
        <taxon>Viridiplantae</taxon>
        <taxon>Streptophyta</taxon>
        <taxon>Embryophyta</taxon>
        <taxon>Tracheophyta</taxon>
        <taxon>Spermatophyta</taxon>
        <taxon>Magnoliopsida</taxon>
        <taxon>eudicotyledons</taxon>
        <taxon>Gunneridae</taxon>
        <taxon>Pentapetalae</taxon>
        <taxon>asterids</taxon>
        <taxon>campanulids</taxon>
        <taxon>Asterales</taxon>
        <taxon>Asteraceae</taxon>
        <taxon>Cichorioideae</taxon>
        <taxon>Cichorieae</taxon>
        <taxon>Cichoriinae</taxon>
        <taxon>Cichorium</taxon>
    </lineage>
</organism>
<dbReference type="EMBL" id="CM042017">
    <property type="protein sequence ID" value="KAI3690717.1"/>
    <property type="molecule type" value="Genomic_DNA"/>
</dbReference>
<evidence type="ECO:0000313" key="2">
    <source>
        <dbReference type="Proteomes" id="UP001055811"/>
    </source>
</evidence>
<accession>A0ACB8YZI9</accession>
<protein>
    <submittedName>
        <fullName evidence="1">Uncharacterized protein</fullName>
    </submittedName>
</protein>
<reference evidence="1 2" key="2">
    <citation type="journal article" date="2022" name="Mol. Ecol. Resour.">
        <title>The genomes of chicory, endive, great burdock and yacon provide insights into Asteraceae paleo-polyploidization history and plant inulin production.</title>
        <authorList>
            <person name="Fan W."/>
            <person name="Wang S."/>
            <person name="Wang H."/>
            <person name="Wang A."/>
            <person name="Jiang F."/>
            <person name="Liu H."/>
            <person name="Zhao H."/>
            <person name="Xu D."/>
            <person name="Zhang Y."/>
        </authorList>
    </citation>
    <scope>NUCLEOTIDE SEQUENCE [LARGE SCALE GENOMIC DNA]</scope>
    <source>
        <strain evidence="2">cv. Punajuju</strain>
        <tissue evidence="1">Leaves</tissue>
    </source>
</reference>
<proteinExistence type="predicted"/>
<evidence type="ECO:0000313" key="1">
    <source>
        <dbReference type="EMBL" id="KAI3690717.1"/>
    </source>
</evidence>
<name>A0ACB8YZI9_CICIN</name>